<name>A0A2J6PYT5_9HELO</name>
<dbReference type="Proteomes" id="UP000235672">
    <property type="component" value="Unassembled WGS sequence"/>
</dbReference>
<feature type="non-terminal residue" evidence="1">
    <location>
        <position position="1"/>
    </location>
</feature>
<keyword evidence="2" id="KW-1185">Reference proteome</keyword>
<evidence type="ECO:0000313" key="2">
    <source>
        <dbReference type="Proteomes" id="UP000235672"/>
    </source>
</evidence>
<evidence type="ECO:0008006" key="3">
    <source>
        <dbReference type="Google" id="ProtNLM"/>
    </source>
</evidence>
<proteinExistence type="predicted"/>
<dbReference type="OrthoDB" id="5415741at2759"/>
<accession>A0A2J6PYT5</accession>
<sequence>TKALLKRILWDEIPEIFGWDCGFKAIQAAFKKEGFARRNARTRPPISEKNRIL</sequence>
<gene>
    <name evidence="1" type="ORF">NA56DRAFT_647282</name>
</gene>
<feature type="non-terminal residue" evidence="1">
    <location>
        <position position="53"/>
    </location>
</feature>
<protein>
    <recommendedName>
        <fullName evidence="3">Transposase</fullName>
    </recommendedName>
</protein>
<dbReference type="EMBL" id="KZ613490">
    <property type="protein sequence ID" value="PMD19197.1"/>
    <property type="molecule type" value="Genomic_DNA"/>
</dbReference>
<dbReference type="AlphaFoldDB" id="A0A2J6PYT5"/>
<reference evidence="1 2" key="1">
    <citation type="submission" date="2016-05" db="EMBL/GenBank/DDBJ databases">
        <title>A degradative enzymes factory behind the ericoid mycorrhizal symbiosis.</title>
        <authorList>
            <consortium name="DOE Joint Genome Institute"/>
            <person name="Martino E."/>
            <person name="Morin E."/>
            <person name="Grelet G."/>
            <person name="Kuo A."/>
            <person name="Kohler A."/>
            <person name="Daghino S."/>
            <person name="Barry K."/>
            <person name="Choi C."/>
            <person name="Cichocki N."/>
            <person name="Clum A."/>
            <person name="Copeland A."/>
            <person name="Hainaut M."/>
            <person name="Haridas S."/>
            <person name="Labutti K."/>
            <person name="Lindquist E."/>
            <person name="Lipzen A."/>
            <person name="Khouja H.-R."/>
            <person name="Murat C."/>
            <person name="Ohm R."/>
            <person name="Olson A."/>
            <person name="Spatafora J."/>
            <person name="Veneault-Fourrey C."/>
            <person name="Henrissat B."/>
            <person name="Grigoriev I."/>
            <person name="Martin F."/>
            <person name="Perotto S."/>
        </authorList>
    </citation>
    <scope>NUCLEOTIDE SEQUENCE [LARGE SCALE GENOMIC DNA]</scope>
    <source>
        <strain evidence="1 2">UAMH 7357</strain>
    </source>
</reference>
<evidence type="ECO:0000313" key="1">
    <source>
        <dbReference type="EMBL" id="PMD19197.1"/>
    </source>
</evidence>
<organism evidence="1 2">
    <name type="scientific">Hyaloscypha hepaticicola</name>
    <dbReference type="NCBI Taxonomy" id="2082293"/>
    <lineage>
        <taxon>Eukaryota</taxon>
        <taxon>Fungi</taxon>
        <taxon>Dikarya</taxon>
        <taxon>Ascomycota</taxon>
        <taxon>Pezizomycotina</taxon>
        <taxon>Leotiomycetes</taxon>
        <taxon>Helotiales</taxon>
        <taxon>Hyaloscyphaceae</taxon>
        <taxon>Hyaloscypha</taxon>
    </lineage>
</organism>